<feature type="transmembrane region" description="Helical" evidence="5">
    <location>
        <begin position="68"/>
        <end position="89"/>
    </location>
</feature>
<evidence type="ECO:0000256" key="2">
    <source>
        <dbReference type="ARBA" id="ARBA00022692"/>
    </source>
</evidence>
<dbReference type="InterPro" id="IPR007568">
    <property type="entry name" value="RTA1"/>
</dbReference>
<accession>A0AAD9ZBY6</accession>
<evidence type="ECO:0000256" key="4">
    <source>
        <dbReference type="ARBA" id="ARBA00023136"/>
    </source>
</evidence>
<comment type="subcellular location">
    <subcellularLocation>
        <location evidence="1">Membrane</location>
        <topology evidence="1">Multi-pass membrane protein</topology>
    </subcellularLocation>
</comment>
<dbReference type="AlphaFoldDB" id="A0AAD9ZBY6"/>
<name>A0AAD9ZBY6_9LECA</name>
<comment type="caution">
    <text evidence="6">The sequence shown here is derived from an EMBL/GenBank/DDBJ whole genome shotgun (WGS) entry which is preliminary data.</text>
</comment>
<keyword evidence="2 5" id="KW-0812">Transmembrane</keyword>
<keyword evidence="7" id="KW-1185">Reference proteome</keyword>
<reference evidence="6" key="1">
    <citation type="submission" date="2022-11" db="EMBL/GenBank/DDBJ databases">
        <title>Chromosomal genome sequence assembly and mating type (MAT) locus characterization of the leprose asexual lichenized fungus Lepraria neglecta (Nyl.) Erichsen.</title>
        <authorList>
            <person name="Allen J.L."/>
            <person name="Pfeffer B."/>
        </authorList>
    </citation>
    <scope>NUCLEOTIDE SEQUENCE</scope>
    <source>
        <strain evidence="6">Allen 5258</strain>
    </source>
</reference>
<evidence type="ECO:0000256" key="5">
    <source>
        <dbReference type="SAM" id="Phobius"/>
    </source>
</evidence>
<keyword evidence="4 5" id="KW-0472">Membrane</keyword>
<dbReference type="EMBL" id="JASNWA010000006">
    <property type="protein sequence ID" value="KAK3174836.1"/>
    <property type="molecule type" value="Genomic_DNA"/>
</dbReference>
<feature type="transmembrane region" description="Helical" evidence="5">
    <location>
        <begin position="151"/>
        <end position="170"/>
    </location>
</feature>
<sequence length="246" mass="27195">MASIFPRDTSAYDLKGRLNGCVAYHANAKAPAYGYDPHAAPGVMFTLFFVISMLVHLFQTVVSPKWGYLTFAIGALASCFFSAAIYYILCQLIKTYGRRYSLLPPKLCLIIFCPADVIYIFAQAIGGSMAAKAASQSPPGDFNTGTHVMLGGIYFQLVSMSIFCVLWLLFLFRARKVPYSRIHALTTSFATACIMVRNVYRAVELCQGWTGYLITHEVYFCVLDGGLMALATLIMNFFHPSRCAGE</sequence>
<dbReference type="Proteomes" id="UP001276659">
    <property type="component" value="Unassembled WGS sequence"/>
</dbReference>
<dbReference type="GO" id="GO:0005886">
    <property type="term" value="C:plasma membrane"/>
    <property type="evidence" value="ECO:0007669"/>
    <property type="project" value="TreeGrafter"/>
</dbReference>
<dbReference type="GO" id="GO:0000324">
    <property type="term" value="C:fungal-type vacuole"/>
    <property type="evidence" value="ECO:0007669"/>
    <property type="project" value="TreeGrafter"/>
</dbReference>
<gene>
    <name evidence="6" type="ORF">OEA41_002082</name>
</gene>
<dbReference type="PANTHER" id="PTHR31465:SF9">
    <property type="entry name" value="SPHINGOID LONG-CHAIN BASE TRANSPORTER RSB1"/>
    <property type="match status" value="1"/>
</dbReference>
<organism evidence="6 7">
    <name type="scientific">Lepraria neglecta</name>
    <dbReference type="NCBI Taxonomy" id="209136"/>
    <lineage>
        <taxon>Eukaryota</taxon>
        <taxon>Fungi</taxon>
        <taxon>Dikarya</taxon>
        <taxon>Ascomycota</taxon>
        <taxon>Pezizomycotina</taxon>
        <taxon>Lecanoromycetes</taxon>
        <taxon>OSLEUM clade</taxon>
        <taxon>Lecanoromycetidae</taxon>
        <taxon>Lecanorales</taxon>
        <taxon>Lecanorineae</taxon>
        <taxon>Stereocaulaceae</taxon>
        <taxon>Lepraria</taxon>
    </lineage>
</organism>
<evidence type="ECO:0000313" key="6">
    <source>
        <dbReference type="EMBL" id="KAK3174836.1"/>
    </source>
</evidence>
<evidence type="ECO:0000256" key="3">
    <source>
        <dbReference type="ARBA" id="ARBA00022989"/>
    </source>
</evidence>
<feature type="transmembrane region" description="Helical" evidence="5">
    <location>
        <begin position="43"/>
        <end position="62"/>
    </location>
</feature>
<evidence type="ECO:0000256" key="1">
    <source>
        <dbReference type="ARBA" id="ARBA00004141"/>
    </source>
</evidence>
<dbReference type="PANTHER" id="PTHR31465">
    <property type="entry name" value="PROTEIN RTA1-RELATED"/>
    <property type="match status" value="1"/>
</dbReference>
<evidence type="ECO:0008006" key="8">
    <source>
        <dbReference type="Google" id="ProtNLM"/>
    </source>
</evidence>
<protein>
    <recommendedName>
        <fullName evidence="8">RTA1-domain-containing protein</fullName>
    </recommendedName>
</protein>
<feature type="transmembrane region" description="Helical" evidence="5">
    <location>
        <begin position="212"/>
        <end position="238"/>
    </location>
</feature>
<keyword evidence="3 5" id="KW-1133">Transmembrane helix</keyword>
<dbReference type="Pfam" id="PF04479">
    <property type="entry name" value="RTA1"/>
    <property type="match status" value="1"/>
</dbReference>
<feature type="transmembrane region" description="Helical" evidence="5">
    <location>
        <begin position="109"/>
        <end position="131"/>
    </location>
</feature>
<evidence type="ECO:0000313" key="7">
    <source>
        <dbReference type="Proteomes" id="UP001276659"/>
    </source>
</evidence>
<proteinExistence type="predicted"/>